<evidence type="ECO:0008006" key="3">
    <source>
        <dbReference type="Google" id="ProtNLM"/>
    </source>
</evidence>
<sequence>MQATVRDYDAATRSGSVLLDDGSELAFDGDAFAAGGLRMLRLGQRVNLATDGERVTAITLSTFPLPSP</sequence>
<name>A0ABW2CCF6_9ACTN</name>
<evidence type="ECO:0000313" key="2">
    <source>
        <dbReference type="Proteomes" id="UP001596380"/>
    </source>
</evidence>
<evidence type="ECO:0000313" key="1">
    <source>
        <dbReference type="EMBL" id="MFC6878860.1"/>
    </source>
</evidence>
<accession>A0ABW2CCF6</accession>
<protein>
    <recommendedName>
        <fullName evidence="3">2-phospho-L-lactate guanylyltransferase</fullName>
    </recommendedName>
</protein>
<dbReference type="RefSeq" id="WP_160819625.1">
    <property type="nucleotide sequence ID" value="NZ_JBHSXE010000001.1"/>
</dbReference>
<dbReference type="Proteomes" id="UP001596380">
    <property type="component" value="Unassembled WGS sequence"/>
</dbReference>
<reference evidence="2" key="1">
    <citation type="journal article" date="2019" name="Int. J. Syst. Evol. Microbiol.">
        <title>The Global Catalogue of Microorganisms (GCM) 10K type strain sequencing project: providing services to taxonomists for standard genome sequencing and annotation.</title>
        <authorList>
            <consortium name="The Broad Institute Genomics Platform"/>
            <consortium name="The Broad Institute Genome Sequencing Center for Infectious Disease"/>
            <person name="Wu L."/>
            <person name="Ma J."/>
        </authorList>
    </citation>
    <scope>NUCLEOTIDE SEQUENCE [LARGE SCALE GENOMIC DNA]</scope>
    <source>
        <strain evidence="2">JCM 3369</strain>
    </source>
</reference>
<organism evidence="1 2">
    <name type="scientific">Actinomadura yumaensis</name>
    <dbReference type="NCBI Taxonomy" id="111807"/>
    <lineage>
        <taxon>Bacteria</taxon>
        <taxon>Bacillati</taxon>
        <taxon>Actinomycetota</taxon>
        <taxon>Actinomycetes</taxon>
        <taxon>Streptosporangiales</taxon>
        <taxon>Thermomonosporaceae</taxon>
        <taxon>Actinomadura</taxon>
    </lineage>
</organism>
<keyword evidence="2" id="KW-1185">Reference proteome</keyword>
<comment type="caution">
    <text evidence="1">The sequence shown here is derived from an EMBL/GenBank/DDBJ whole genome shotgun (WGS) entry which is preliminary data.</text>
</comment>
<gene>
    <name evidence="1" type="ORF">ACFQKB_03675</name>
</gene>
<dbReference type="EMBL" id="JBHSXS010000001">
    <property type="protein sequence ID" value="MFC6878860.1"/>
    <property type="molecule type" value="Genomic_DNA"/>
</dbReference>
<proteinExistence type="predicted"/>